<name>A0ABP9YFH3_9FUNG</name>
<protein>
    <submittedName>
        <fullName evidence="1">Uncharacterized protein</fullName>
    </submittedName>
</protein>
<organism evidence="1 2">
    <name type="scientific">Helicostylum pulchrum</name>
    <dbReference type="NCBI Taxonomy" id="562976"/>
    <lineage>
        <taxon>Eukaryota</taxon>
        <taxon>Fungi</taxon>
        <taxon>Fungi incertae sedis</taxon>
        <taxon>Mucoromycota</taxon>
        <taxon>Mucoromycotina</taxon>
        <taxon>Mucoromycetes</taxon>
        <taxon>Mucorales</taxon>
        <taxon>Mucorineae</taxon>
        <taxon>Mucoraceae</taxon>
        <taxon>Helicostylum</taxon>
    </lineage>
</organism>
<gene>
    <name evidence="1" type="ORF">HPULCUR_011233</name>
</gene>
<evidence type="ECO:0000313" key="2">
    <source>
        <dbReference type="Proteomes" id="UP001476247"/>
    </source>
</evidence>
<dbReference type="Proteomes" id="UP001476247">
    <property type="component" value="Unassembled WGS sequence"/>
</dbReference>
<reference evidence="1 2" key="1">
    <citation type="submission" date="2024-04" db="EMBL/GenBank/DDBJ databases">
        <title>genome sequences of Mucor flavus KT1a and Helicostylum pulchrum KT1b strains isolation_sourced from the surface of a dry-aged beef.</title>
        <authorList>
            <person name="Toyotome T."/>
            <person name="Hosono M."/>
            <person name="Torimaru M."/>
            <person name="Fukuda K."/>
            <person name="Mikami N."/>
        </authorList>
    </citation>
    <scope>NUCLEOTIDE SEQUENCE [LARGE SCALE GENOMIC DNA]</scope>
    <source>
        <strain evidence="1 2">KT1b</strain>
    </source>
</reference>
<keyword evidence="2" id="KW-1185">Reference proteome</keyword>
<evidence type="ECO:0000313" key="1">
    <source>
        <dbReference type="EMBL" id="GAA5805709.1"/>
    </source>
</evidence>
<sequence length="206" mass="23864">MHAERPWVFNRSARAKYSEEDYKLKSWTYIMETFFDHKQNIELQWGDKITNSCKSKSLKFKLDLHIAVLNDQEVVVDGMTAEVAKAATKRKIYGDKLKSILASKCHINNYLNTVPYITAEDIKRLKFPIMQIMGIFSSPCNMRSLRNDVEKLIDGLSLEEGLLEDLSLIYETSQIDPNDAIERIVEESHIKAFKPKFYYYSPGTIP</sequence>
<proteinExistence type="predicted"/>
<accession>A0ABP9YFH3</accession>
<dbReference type="EMBL" id="BAABUJ010000050">
    <property type="protein sequence ID" value="GAA5805709.1"/>
    <property type="molecule type" value="Genomic_DNA"/>
</dbReference>
<comment type="caution">
    <text evidence="1">The sequence shown here is derived from an EMBL/GenBank/DDBJ whole genome shotgun (WGS) entry which is preliminary data.</text>
</comment>